<dbReference type="Gene3D" id="3.40.350.10">
    <property type="entry name" value="Creatinase/prolidase N-terminal domain"/>
    <property type="match status" value="1"/>
</dbReference>
<dbReference type="SUPFAM" id="SSF55920">
    <property type="entry name" value="Creatinase/aminopeptidase"/>
    <property type="match status" value="1"/>
</dbReference>
<gene>
    <name evidence="5" type="ORF">SAMN05443428_104130</name>
</gene>
<dbReference type="Proteomes" id="UP000190105">
    <property type="component" value="Unassembled WGS sequence"/>
</dbReference>
<sequence length="357" mass="40409">MIEKRIARFRQQFETLGIDAALIISDVNRNYLTGFTGDESFAIITKNKAFFITDSRYTEQAKKQVKNFEIIEYKPPSVQEYIKKIVLDNEIKRIGFEEDRISFSEYEKYKETLEGIELIKLNGAVENLRIIKDEEEIELISKAAQIADDAFLHILNFIKPNMTEKDVALELEFFMRQKGASKLSFDSIVASGNRSSLPHGVASDKVIEKGDFLTLDFGCIYEGYCSDMTRTIVIGKADDKQKEIYNIVLEANKEALEAIKPKMACCEIDKIARDIISNKGYGDRFGHGLGHGVGREIHEQPRLSAFSKAVLEKGMVVTDEPGIYIPEYGGVRIEDLVLVTEDGYKVLSKSSKELIEL</sequence>
<dbReference type="Pfam" id="PF01321">
    <property type="entry name" value="Creatinase_N"/>
    <property type="match status" value="1"/>
</dbReference>
<dbReference type="OrthoDB" id="9806388at2"/>
<dbReference type="PANTHER" id="PTHR46112:SF3">
    <property type="entry name" value="AMINOPEPTIDASE YPDF"/>
    <property type="match status" value="1"/>
</dbReference>
<dbReference type="InterPro" id="IPR036005">
    <property type="entry name" value="Creatinase/aminopeptidase-like"/>
</dbReference>
<reference evidence="6" key="1">
    <citation type="submission" date="2017-02" db="EMBL/GenBank/DDBJ databases">
        <authorList>
            <person name="Varghese N."/>
            <person name="Submissions S."/>
        </authorList>
    </citation>
    <scope>NUCLEOTIDE SEQUENCE [LARGE SCALE GENOMIC DNA]</scope>
    <source>
        <strain evidence="6">USBA 833</strain>
    </source>
</reference>
<keyword evidence="6" id="KW-1185">Reference proteome</keyword>
<dbReference type="CDD" id="cd01092">
    <property type="entry name" value="APP-like"/>
    <property type="match status" value="1"/>
</dbReference>
<keyword evidence="2" id="KW-0378">Hydrolase</keyword>
<dbReference type="InterPro" id="IPR000994">
    <property type="entry name" value="Pept_M24"/>
</dbReference>
<evidence type="ECO:0000256" key="2">
    <source>
        <dbReference type="ARBA" id="ARBA00022801"/>
    </source>
</evidence>
<keyword evidence="5" id="KW-0031">Aminopeptidase</keyword>
<evidence type="ECO:0000313" key="5">
    <source>
        <dbReference type="EMBL" id="SKA81895.1"/>
    </source>
</evidence>
<dbReference type="AlphaFoldDB" id="A0A1T4WYG6"/>
<dbReference type="FunFam" id="3.90.230.10:FF:000014">
    <property type="entry name" value="Aminopeptidase P family protein"/>
    <property type="match status" value="1"/>
</dbReference>
<feature type="domain" description="Peptidase M24" evidence="3">
    <location>
        <begin position="138"/>
        <end position="341"/>
    </location>
</feature>
<dbReference type="PRINTS" id="PR00599">
    <property type="entry name" value="MAPEPTIDASE"/>
</dbReference>
<dbReference type="Gene3D" id="3.90.230.10">
    <property type="entry name" value="Creatinase/methionine aminopeptidase superfamily"/>
    <property type="match status" value="1"/>
</dbReference>
<evidence type="ECO:0000259" key="4">
    <source>
        <dbReference type="Pfam" id="PF01321"/>
    </source>
</evidence>
<dbReference type="InterPro" id="IPR001714">
    <property type="entry name" value="Pept_M24_MAP"/>
</dbReference>
<dbReference type="InterPro" id="IPR029149">
    <property type="entry name" value="Creatin/AminoP/Spt16_N"/>
</dbReference>
<dbReference type="GO" id="GO:0008235">
    <property type="term" value="F:metalloexopeptidase activity"/>
    <property type="evidence" value="ECO:0007669"/>
    <property type="project" value="UniProtKB-ARBA"/>
</dbReference>
<evidence type="ECO:0000256" key="1">
    <source>
        <dbReference type="ARBA" id="ARBA00008766"/>
    </source>
</evidence>
<evidence type="ECO:0000259" key="3">
    <source>
        <dbReference type="Pfam" id="PF00557"/>
    </source>
</evidence>
<evidence type="ECO:0000313" key="6">
    <source>
        <dbReference type="Proteomes" id="UP000190105"/>
    </source>
</evidence>
<accession>A0A1T4WYG6</accession>
<keyword evidence="5" id="KW-0645">Protease</keyword>
<feature type="domain" description="Creatinase N-terminal" evidence="4">
    <location>
        <begin position="5"/>
        <end position="131"/>
    </location>
</feature>
<proteinExistence type="inferred from homology"/>
<organism evidence="5 6">
    <name type="scientific">Caloramator quimbayensis</name>
    <dbReference type="NCBI Taxonomy" id="1147123"/>
    <lineage>
        <taxon>Bacteria</taxon>
        <taxon>Bacillati</taxon>
        <taxon>Bacillota</taxon>
        <taxon>Clostridia</taxon>
        <taxon>Eubacteriales</taxon>
        <taxon>Clostridiaceae</taxon>
        <taxon>Caloramator</taxon>
    </lineage>
</organism>
<dbReference type="STRING" id="1147123.SAMN05443428_104130"/>
<dbReference type="SUPFAM" id="SSF53092">
    <property type="entry name" value="Creatinase/prolidase N-terminal domain"/>
    <property type="match status" value="1"/>
</dbReference>
<protein>
    <submittedName>
        <fullName evidence="5">Xaa-Pro aminopeptidase</fullName>
    </submittedName>
</protein>
<dbReference type="InterPro" id="IPR000587">
    <property type="entry name" value="Creatinase_N"/>
</dbReference>
<dbReference type="EMBL" id="FUYH01000004">
    <property type="protein sequence ID" value="SKA81895.1"/>
    <property type="molecule type" value="Genomic_DNA"/>
</dbReference>
<dbReference type="RefSeq" id="WP_078695759.1">
    <property type="nucleotide sequence ID" value="NZ_FUYH01000004.1"/>
</dbReference>
<dbReference type="PANTHER" id="PTHR46112">
    <property type="entry name" value="AMINOPEPTIDASE"/>
    <property type="match status" value="1"/>
</dbReference>
<dbReference type="Pfam" id="PF00557">
    <property type="entry name" value="Peptidase_M24"/>
    <property type="match status" value="1"/>
</dbReference>
<comment type="similarity">
    <text evidence="1">Belongs to the peptidase M24B family.</text>
</comment>
<dbReference type="InterPro" id="IPR050659">
    <property type="entry name" value="Peptidase_M24B"/>
</dbReference>
<name>A0A1T4WYG6_9CLOT</name>
<dbReference type="GO" id="GO:0004177">
    <property type="term" value="F:aminopeptidase activity"/>
    <property type="evidence" value="ECO:0007669"/>
    <property type="project" value="UniProtKB-KW"/>
</dbReference>